<dbReference type="Proteomes" id="UP001157126">
    <property type="component" value="Unassembled WGS sequence"/>
</dbReference>
<feature type="region of interest" description="Disordered" evidence="1">
    <location>
        <begin position="1"/>
        <end position="28"/>
    </location>
</feature>
<comment type="caution">
    <text evidence="2">The sequence shown here is derived from an EMBL/GenBank/DDBJ whole genome shotgun (WGS) entry which is preliminary data.</text>
</comment>
<protein>
    <submittedName>
        <fullName evidence="2">Uncharacterized protein</fullName>
    </submittedName>
</protein>
<reference evidence="3" key="1">
    <citation type="journal article" date="2019" name="Int. J. Syst. Evol. Microbiol.">
        <title>The Global Catalogue of Microorganisms (GCM) 10K type strain sequencing project: providing services to taxonomists for standard genome sequencing and annotation.</title>
        <authorList>
            <consortium name="The Broad Institute Genomics Platform"/>
            <consortium name="The Broad Institute Genome Sequencing Center for Infectious Disease"/>
            <person name="Wu L."/>
            <person name="Ma J."/>
        </authorList>
    </citation>
    <scope>NUCLEOTIDE SEQUENCE [LARGE SCALE GENOMIC DNA]</scope>
    <source>
        <strain evidence="3">NBRC 113072</strain>
    </source>
</reference>
<organism evidence="2 3">
    <name type="scientific">Mobilicoccus caccae</name>
    <dbReference type="NCBI Taxonomy" id="1859295"/>
    <lineage>
        <taxon>Bacteria</taxon>
        <taxon>Bacillati</taxon>
        <taxon>Actinomycetota</taxon>
        <taxon>Actinomycetes</taxon>
        <taxon>Micrococcales</taxon>
        <taxon>Dermatophilaceae</taxon>
        <taxon>Mobilicoccus</taxon>
    </lineage>
</organism>
<keyword evidence="3" id="KW-1185">Reference proteome</keyword>
<accession>A0ABQ6IPV6</accession>
<gene>
    <name evidence="2" type="ORF">GCM10025883_14050</name>
</gene>
<evidence type="ECO:0000313" key="3">
    <source>
        <dbReference type="Proteomes" id="UP001157126"/>
    </source>
</evidence>
<proteinExistence type="predicted"/>
<name>A0ABQ6IPV6_9MICO</name>
<sequence length="104" mass="11224">MTTDADAGTLRTVHEHRGVPPDETAEGPLHVLVTGEPRFLLQRDGVDVVRRGERGDADLTDTGVFQEAEHDVSGSLLPLLGDEAVERFSPLLRLIGVDVGEATR</sequence>
<evidence type="ECO:0000313" key="2">
    <source>
        <dbReference type="EMBL" id="GMA39360.1"/>
    </source>
</evidence>
<evidence type="ECO:0000256" key="1">
    <source>
        <dbReference type="SAM" id="MobiDB-lite"/>
    </source>
</evidence>
<dbReference type="EMBL" id="BSUO01000001">
    <property type="protein sequence ID" value="GMA39360.1"/>
    <property type="molecule type" value="Genomic_DNA"/>
</dbReference>